<dbReference type="Proteomes" id="UP000245765">
    <property type="component" value="Unassembled WGS sequence"/>
</dbReference>
<dbReference type="NCBIfam" id="TIGR01552">
    <property type="entry name" value="phd_fam"/>
    <property type="match status" value="1"/>
</dbReference>
<dbReference type="InterPro" id="IPR036165">
    <property type="entry name" value="YefM-like_sf"/>
</dbReference>
<organism evidence="3 4">
    <name type="scientific">Falsiroseomonas bella</name>
    <dbReference type="NCBI Taxonomy" id="2184016"/>
    <lineage>
        <taxon>Bacteria</taxon>
        <taxon>Pseudomonadati</taxon>
        <taxon>Pseudomonadota</taxon>
        <taxon>Alphaproteobacteria</taxon>
        <taxon>Acetobacterales</taxon>
        <taxon>Roseomonadaceae</taxon>
        <taxon>Falsiroseomonas</taxon>
    </lineage>
</organism>
<accession>A0A317FIW9</accession>
<dbReference type="EMBL" id="QGNA01000001">
    <property type="protein sequence ID" value="PWS38950.1"/>
    <property type="molecule type" value="Genomic_DNA"/>
</dbReference>
<evidence type="ECO:0000313" key="4">
    <source>
        <dbReference type="Proteomes" id="UP000245765"/>
    </source>
</evidence>
<evidence type="ECO:0000256" key="2">
    <source>
        <dbReference type="RuleBase" id="RU362080"/>
    </source>
</evidence>
<dbReference type="Gene3D" id="3.40.1620.10">
    <property type="entry name" value="YefM-like domain"/>
    <property type="match status" value="1"/>
</dbReference>
<dbReference type="InterPro" id="IPR006442">
    <property type="entry name" value="Antitoxin_Phd/YefM"/>
</dbReference>
<evidence type="ECO:0000256" key="1">
    <source>
        <dbReference type="ARBA" id="ARBA00009981"/>
    </source>
</evidence>
<dbReference type="RefSeq" id="WP_109869571.1">
    <property type="nucleotide sequence ID" value="NZ_QGNA01000001.1"/>
</dbReference>
<name>A0A317FIW9_9PROT</name>
<proteinExistence type="inferred from homology"/>
<sequence length="79" mass="8600">MRSMPLEEAEAALGDVLDHAARGDATVLTRRGQPVAVVVGFDEWQRLTAARRPLAHLLLSFPEGAELRRDRAPPSDLGV</sequence>
<comment type="similarity">
    <text evidence="1 2">Belongs to the phD/YefM antitoxin family.</text>
</comment>
<comment type="function">
    <text evidence="2">Antitoxin component of a type II toxin-antitoxin (TA) system.</text>
</comment>
<dbReference type="AlphaFoldDB" id="A0A317FIW9"/>
<keyword evidence="4" id="KW-1185">Reference proteome</keyword>
<dbReference type="SUPFAM" id="SSF143120">
    <property type="entry name" value="YefM-like"/>
    <property type="match status" value="1"/>
</dbReference>
<reference evidence="4" key="1">
    <citation type="submission" date="2018-05" db="EMBL/GenBank/DDBJ databases">
        <authorList>
            <person name="Du Z."/>
            <person name="Wang X."/>
        </authorList>
    </citation>
    <scope>NUCLEOTIDE SEQUENCE [LARGE SCALE GENOMIC DNA]</scope>
    <source>
        <strain evidence="4">CQN31</strain>
    </source>
</reference>
<evidence type="ECO:0000313" key="3">
    <source>
        <dbReference type="EMBL" id="PWS38950.1"/>
    </source>
</evidence>
<dbReference type="OrthoDB" id="361531at2"/>
<protein>
    <recommendedName>
        <fullName evidence="2">Antitoxin</fullName>
    </recommendedName>
</protein>
<gene>
    <name evidence="3" type="ORF">DFH01_06815</name>
</gene>
<comment type="caution">
    <text evidence="3">The sequence shown here is derived from an EMBL/GenBank/DDBJ whole genome shotgun (WGS) entry which is preliminary data.</text>
</comment>
<dbReference type="Pfam" id="PF02604">
    <property type="entry name" value="PhdYeFM_antitox"/>
    <property type="match status" value="1"/>
</dbReference>